<dbReference type="Proteomes" id="UP000054270">
    <property type="component" value="Unassembled WGS sequence"/>
</dbReference>
<evidence type="ECO:0000313" key="3">
    <source>
        <dbReference type="Proteomes" id="UP000054270"/>
    </source>
</evidence>
<reference evidence="3" key="1">
    <citation type="submission" date="2014-04" db="EMBL/GenBank/DDBJ databases">
        <title>Evolutionary Origins and Diversification of the Mycorrhizal Mutualists.</title>
        <authorList>
            <consortium name="DOE Joint Genome Institute"/>
            <consortium name="Mycorrhizal Genomics Consortium"/>
            <person name="Kohler A."/>
            <person name="Kuo A."/>
            <person name="Nagy L.G."/>
            <person name="Floudas D."/>
            <person name="Copeland A."/>
            <person name="Barry K.W."/>
            <person name="Cichocki N."/>
            <person name="Veneault-Fourrey C."/>
            <person name="LaButti K."/>
            <person name="Lindquist E.A."/>
            <person name="Lipzen A."/>
            <person name="Lundell T."/>
            <person name="Morin E."/>
            <person name="Murat C."/>
            <person name="Riley R."/>
            <person name="Ohm R."/>
            <person name="Sun H."/>
            <person name="Tunlid A."/>
            <person name="Henrissat B."/>
            <person name="Grigoriev I.V."/>
            <person name="Hibbett D.S."/>
            <person name="Martin F."/>
        </authorList>
    </citation>
    <scope>NUCLEOTIDE SEQUENCE [LARGE SCALE GENOMIC DNA]</scope>
    <source>
        <strain evidence="3">FD-334 SS-4</strain>
    </source>
</reference>
<protein>
    <submittedName>
        <fullName evidence="2">Uncharacterized protein</fullName>
    </submittedName>
</protein>
<gene>
    <name evidence="2" type="ORF">HYPSUDRAFT_59837</name>
</gene>
<feature type="coiled-coil region" evidence="1">
    <location>
        <begin position="80"/>
        <end position="107"/>
    </location>
</feature>
<proteinExistence type="predicted"/>
<keyword evidence="1" id="KW-0175">Coiled coil</keyword>
<sequence length="111" mass="13125">MSCIRLSLPEDALRVLIFIVRQLELEISRLQTVADEREHRFRALEDKHEAMLDESFTEAYHLHQRCEAEEIKNRALTDDFERAVISNNRLEADNEELRLDNATLKCRLSEQ</sequence>
<accession>A0A0D2NAA4</accession>
<organism evidence="2 3">
    <name type="scientific">Hypholoma sublateritium (strain FD-334 SS-4)</name>
    <dbReference type="NCBI Taxonomy" id="945553"/>
    <lineage>
        <taxon>Eukaryota</taxon>
        <taxon>Fungi</taxon>
        <taxon>Dikarya</taxon>
        <taxon>Basidiomycota</taxon>
        <taxon>Agaricomycotina</taxon>
        <taxon>Agaricomycetes</taxon>
        <taxon>Agaricomycetidae</taxon>
        <taxon>Agaricales</taxon>
        <taxon>Agaricineae</taxon>
        <taxon>Strophariaceae</taxon>
        <taxon>Hypholoma</taxon>
    </lineage>
</organism>
<name>A0A0D2NAA4_HYPSF</name>
<evidence type="ECO:0000313" key="2">
    <source>
        <dbReference type="EMBL" id="KJA13541.1"/>
    </source>
</evidence>
<dbReference type="EMBL" id="KN817732">
    <property type="protein sequence ID" value="KJA13541.1"/>
    <property type="molecule type" value="Genomic_DNA"/>
</dbReference>
<dbReference type="AlphaFoldDB" id="A0A0D2NAA4"/>
<keyword evidence="3" id="KW-1185">Reference proteome</keyword>
<evidence type="ECO:0000256" key="1">
    <source>
        <dbReference type="SAM" id="Coils"/>
    </source>
</evidence>